<organism evidence="1 2">
    <name type="scientific">Blastomonas fulva</name>
    <dbReference type="NCBI Taxonomy" id="1550728"/>
    <lineage>
        <taxon>Bacteria</taxon>
        <taxon>Pseudomonadati</taxon>
        <taxon>Pseudomonadota</taxon>
        <taxon>Alphaproteobacteria</taxon>
        <taxon>Sphingomonadales</taxon>
        <taxon>Sphingomonadaceae</taxon>
        <taxon>Blastomonas</taxon>
    </lineage>
</organism>
<evidence type="ECO:0000313" key="2">
    <source>
        <dbReference type="Proteomes" id="UP000258016"/>
    </source>
</evidence>
<gene>
    <name evidence="1" type="ORF">B5J99_18985</name>
</gene>
<keyword evidence="1" id="KW-0614">Plasmid</keyword>
<dbReference type="Proteomes" id="UP000258016">
    <property type="component" value="Plasmid unnamed"/>
</dbReference>
<geneLocation type="plasmid" evidence="1 2">
    <name>unnamed</name>
</geneLocation>
<evidence type="ECO:0000313" key="1">
    <source>
        <dbReference type="EMBL" id="ASR53719.1"/>
    </source>
</evidence>
<proteinExistence type="predicted"/>
<name>A0ABN5BDG8_9SPHN</name>
<dbReference type="EMBL" id="CP020084">
    <property type="protein sequence ID" value="ASR53719.1"/>
    <property type="molecule type" value="Genomic_DNA"/>
</dbReference>
<accession>A0ABN5BDG8</accession>
<reference evidence="1 2" key="1">
    <citation type="submission" date="2017-03" db="EMBL/GenBank/DDBJ databases">
        <title>Complete genome sequence of Blastomonas fulva degrading microcsystin LR.</title>
        <authorList>
            <person name="Lee H.-g."/>
            <person name="Jin L."/>
            <person name="oh H.-M."/>
        </authorList>
    </citation>
    <scope>NUCLEOTIDE SEQUENCE [LARGE SCALE GENOMIC DNA]</scope>
    <source>
        <strain evidence="1 2">T2</strain>
        <plasmid evidence="1 2">unnamed</plasmid>
    </source>
</reference>
<keyword evidence="2" id="KW-1185">Reference proteome</keyword>
<sequence length="271" mass="30209">MPAFSLDRQAEWSSFDEQRRINRDYDGLIAAAEARCPFAPVVLPVQTFAPPERPRPGPLATSEAQQTFRRWQLAKQEAELAAQRAVDASEEMAATLNEQAREALYRAEQLEHEVTLSYQIAGLAHPRTSPPVLPETCRIERRPDADNIPQSEWRKGIEVQVSHDIFKSGVGDVIIRLEFADGQVRIGKTDELGAFYDPGIPGNAIVRITADHALLSGRLSILETEPFEFGVVHILADSRLLGGARFISLKLTRDGAELVSDEETPVRYVRE</sequence>
<protein>
    <submittedName>
        <fullName evidence="1">Uncharacterized protein</fullName>
    </submittedName>
</protein>